<proteinExistence type="inferred from homology"/>
<organism evidence="23 24">
    <name type="scientific">Lachancea fermentati</name>
    <name type="common">Zygosaccharomyces fermentati</name>
    <dbReference type="NCBI Taxonomy" id="4955"/>
    <lineage>
        <taxon>Eukaryota</taxon>
        <taxon>Fungi</taxon>
        <taxon>Dikarya</taxon>
        <taxon>Ascomycota</taxon>
        <taxon>Saccharomycotina</taxon>
        <taxon>Saccharomycetes</taxon>
        <taxon>Saccharomycetales</taxon>
        <taxon>Saccharomycetaceae</taxon>
        <taxon>Lachancea</taxon>
    </lineage>
</organism>
<keyword evidence="12 18" id="KW-0862">Zinc</keyword>
<evidence type="ECO:0000256" key="7">
    <source>
        <dbReference type="ARBA" id="ARBA00022679"/>
    </source>
</evidence>
<keyword evidence="15 18" id="KW-0539">Nucleus</keyword>
<dbReference type="InterPro" id="IPR013083">
    <property type="entry name" value="Znf_RING/FYVE/PHD"/>
</dbReference>
<dbReference type="FunFam" id="3.30.40.10:FF:000172">
    <property type="entry name" value="E3 ubiquitin-protein ligase RAD18"/>
    <property type="match status" value="1"/>
</dbReference>
<dbReference type="GO" id="GO:0006513">
    <property type="term" value="P:protein monoubiquitination"/>
    <property type="evidence" value="ECO:0007669"/>
    <property type="project" value="InterPro"/>
</dbReference>
<dbReference type="SUPFAM" id="SSF57850">
    <property type="entry name" value="RING/U-box"/>
    <property type="match status" value="1"/>
</dbReference>
<dbReference type="GO" id="GO:0005634">
    <property type="term" value="C:nucleus"/>
    <property type="evidence" value="ECO:0007669"/>
    <property type="project" value="UniProtKB-SubCell"/>
</dbReference>
<dbReference type="Pfam" id="PF13923">
    <property type="entry name" value="zf-C3HC4_2"/>
    <property type="match status" value="1"/>
</dbReference>
<gene>
    <name evidence="23" type="ORF">LAFE_0C01552G</name>
</gene>
<dbReference type="GO" id="GO:0008270">
    <property type="term" value="F:zinc ion binding"/>
    <property type="evidence" value="ECO:0007669"/>
    <property type="project" value="UniProtKB-KW"/>
</dbReference>
<reference evidence="23 24" key="1">
    <citation type="submission" date="2016-03" db="EMBL/GenBank/DDBJ databases">
        <authorList>
            <person name="Devillers H."/>
        </authorList>
    </citation>
    <scope>NUCLEOTIDE SEQUENCE [LARGE SCALE GENOMIC DNA]</scope>
    <source>
        <strain evidence="23">CBS 6772</strain>
    </source>
</reference>
<evidence type="ECO:0000256" key="2">
    <source>
        <dbReference type="ARBA" id="ARBA00004123"/>
    </source>
</evidence>
<evidence type="ECO:0000313" key="23">
    <source>
        <dbReference type="EMBL" id="SCW00320.1"/>
    </source>
</evidence>
<keyword evidence="9 17" id="KW-0227">DNA damage</keyword>
<dbReference type="PROSITE" id="PS50089">
    <property type="entry name" value="ZF_RING_2"/>
    <property type="match status" value="1"/>
</dbReference>
<dbReference type="OrthoDB" id="9049620at2759"/>
<keyword evidence="11 18" id="KW-0833">Ubl conjugation pathway</keyword>
<keyword evidence="24" id="KW-1185">Reference proteome</keyword>
<dbReference type="InterPro" id="IPR001841">
    <property type="entry name" value="Znf_RING"/>
</dbReference>
<evidence type="ECO:0000256" key="8">
    <source>
        <dbReference type="ARBA" id="ARBA00022723"/>
    </source>
</evidence>
<evidence type="ECO:0000256" key="10">
    <source>
        <dbReference type="ARBA" id="ARBA00022771"/>
    </source>
</evidence>
<feature type="compositionally biased region" description="Polar residues" evidence="19">
    <location>
        <begin position="398"/>
        <end position="407"/>
    </location>
</feature>
<evidence type="ECO:0000256" key="6">
    <source>
        <dbReference type="ARBA" id="ARBA00015551"/>
    </source>
</evidence>
<evidence type="ECO:0000256" key="17">
    <source>
        <dbReference type="PROSITE-ProRule" id="PRU01256"/>
    </source>
</evidence>
<feature type="domain" description="SAP" evidence="21">
    <location>
        <begin position="271"/>
        <end position="305"/>
    </location>
</feature>
<evidence type="ECO:0000259" key="21">
    <source>
        <dbReference type="PROSITE" id="PS50800"/>
    </source>
</evidence>
<dbReference type="Gene3D" id="3.30.40.10">
    <property type="entry name" value="Zinc/RING finger domain, C3HC4 (zinc finger)"/>
    <property type="match status" value="1"/>
</dbReference>
<feature type="domain" description="RING-type" evidence="20">
    <location>
        <begin position="42"/>
        <end position="79"/>
    </location>
</feature>
<dbReference type="STRING" id="4955.A0A1G4M922"/>
<evidence type="ECO:0000256" key="15">
    <source>
        <dbReference type="ARBA" id="ARBA00023242"/>
    </source>
</evidence>
<evidence type="ECO:0000256" key="14">
    <source>
        <dbReference type="ARBA" id="ARBA00023204"/>
    </source>
</evidence>
<dbReference type="UniPathway" id="UPA00143"/>
<dbReference type="Gene3D" id="3.30.160.60">
    <property type="entry name" value="Classic Zinc Finger"/>
    <property type="match status" value="1"/>
</dbReference>
<keyword evidence="14 17" id="KW-0234">DNA repair</keyword>
<dbReference type="PANTHER" id="PTHR14134">
    <property type="entry name" value="E3 UBIQUITIN-PROTEIN LIGASE RAD18"/>
    <property type="match status" value="1"/>
</dbReference>
<dbReference type="EMBL" id="LT598485">
    <property type="protein sequence ID" value="SCW00320.1"/>
    <property type="molecule type" value="Genomic_DNA"/>
</dbReference>
<keyword evidence="13 18" id="KW-0238">DNA-binding</keyword>
<keyword evidence="10 16" id="KW-0863">Zinc-finger</keyword>
<dbReference type="SMART" id="SM00513">
    <property type="entry name" value="SAP"/>
    <property type="match status" value="1"/>
</dbReference>
<dbReference type="InterPro" id="IPR039577">
    <property type="entry name" value="Rad18"/>
</dbReference>
<feature type="compositionally biased region" description="Basic and acidic residues" evidence="19">
    <location>
        <begin position="432"/>
        <end position="442"/>
    </location>
</feature>
<comment type="function">
    <text evidence="18">E3 RING-finger protein, member of the UBC2/RAD6 epistasis group. Associates to the E2 ubiquitin conjugating enzyme UBC2/RAD6 to form the UBC2-RAD18 ubiquitin ligase complex involved in postreplicative repair (PRR) of damaged DNA.</text>
</comment>
<comment type="similarity">
    <text evidence="4 18">Belongs to the RAD18 family.</text>
</comment>
<dbReference type="Pfam" id="PF02037">
    <property type="entry name" value="SAP"/>
    <property type="match status" value="1"/>
</dbReference>
<dbReference type="GO" id="GO:0061630">
    <property type="term" value="F:ubiquitin protein ligase activity"/>
    <property type="evidence" value="ECO:0007669"/>
    <property type="project" value="UniProtKB-UniRule"/>
</dbReference>
<evidence type="ECO:0000256" key="3">
    <source>
        <dbReference type="ARBA" id="ARBA00004906"/>
    </source>
</evidence>
<dbReference type="InterPro" id="IPR003034">
    <property type="entry name" value="SAP_dom"/>
</dbReference>
<evidence type="ECO:0000256" key="12">
    <source>
        <dbReference type="ARBA" id="ARBA00022833"/>
    </source>
</evidence>
<name>A0A1G4M922_LACFM</name>
<dbReference type="GO" id="GO:0006301">
    <property type="term" value="P:DNA damage tolerance"/>
    <property type="evidence" value="ECO:0007669"/>
    <property type="project" value="InterPro"/>
</dbReference>
<sequence length="442" mass="50427">MTTNRGARDSKLEQDIQDVTDPRDFLQTSLPQMMDIDTLLRCHICKDFIKIPVLTPCGHTFCSLCIREYLNRELKCPLCLAELRESMLRSEFLVNEIIESYKQARVHLLEALHKHNKSVAAQDEDFTIEIASGDNEEEASDDDIKIIETRASRPAKRVIGTVTSGGKRARQELGNSGITAMFGKSKEKAQGETASCPICNKSFSLDYLQRTHLDDCLVSMNSAVKTEYKPTSEPETKSKSPGFESHITKHTNRYLESGQNKNSARLPKLNFPSMSQSQLKQKLSSLSLPVNGNRQQMINRYNHFEMLWNSNFLDSMEPVSERDLRRKLASWEASHNNGDNIQGKSSISTMLSGKTTLSRLKDFKNDRFDRKGWIRAHRTEFQELLMEARDSLKKMKNSEQSSTSHSMNKPLLDQVIPDSKDVQLQEMQTETDQLREEPSSRI</sequence>
<dbReference type="InterPro" id="IPR017907">
    <property type="entry name" value="Znf_RING_CS"/>
</dbReference>
<dbReference type="NCBIfam" id="TIGR00599">
    <property type="entry name" value="rad18"/>
    <property type="match status" value="1"/>
</dbReference>
<evidence type="ECO:0000256" key="13">
    <source>
        <dbReference type="ARBA" id="ARBA00023125"/>
    </source>
</evidence>
<comment type="subunit">
    <text evidence="18">Interacts with E2 UBC2, forming a complex with ubiquitin ligase activity.</text>
</comment>
<comment type="catalytic activity">
    <reaction evidence="1 18">
        <text>S-ubiquitinyl-[E2 ubiquitin-conjugating enzyme]-L-cysteine + [acceptor protein]-L-lysine = [E2 ubiquitin-conjugating enzyme]-L-cysteine + N(6)-ubiquitinyl-[acceptor protein]-L-lysine.</text>
        <dbReference type="EC" id="2.3.2.27"/>
    </reaction>
</comment>
<dbReference type="InterPro" id="IPR006642">
    <property type="entry name" value="Rad18_UBZ4"/>
</dbReference>
<dbReference type="PANTHER" id="PTHR14134:SF2">
    <property type="entry name" value="E3 UBIQUITIN-PROTEIN LIGASE RAD18"/>
    <property type="match status" value="1"/>
</dbReference>
<dbReference type="SMART" id="SM00184">
    <property type="entry name" value="RING"/>
    <property type="match status" value="1"/>
</dbReference>
<keyword evidence="7 18" id="KW-0808">Transferase</keyword>
<evidence type="ECO:0000256" key="5">
    <source>
        <dbReference type="ARBA" id="ARBA00012483"/>
    </source>
</evidence>
<dbReference type="AlphaFoldDB" id="A0A1G4M922"/>
<dbReference type="PROSITE" id="PS50800">
    <property type="entry name" value="SAP"/>
    <property type="match status" value="1"/>
</dbReference>
<evidence type="ECO:0000256" key="4">
    <source>
        <dbReference type="ARBA" id="ARBA00009506"/>
    </source>
</evidence>
<evidence type="ECO:0000256" key="18">
    <source>
        <dbReference type="RuleBase" id="RU368093"/>
    </source>
</evidence>
<accession>A0A1G4M922</accession>
<evidence type="ECO:0000256" key="16">
    <source>
        <dbReference type="PROSITE-ProRule" id="PRU00175"/>
    </source>
</evidence>
<dbReference type="OMA" id="IPNTGPR"/>
<evidence type="ECO:0000259" key="22">
    <source>
        <dbReference type="PROSITE" id="PS51908"/>
    </source>
</evidence>
<comment type="subcellular location">
    <subcellularLocation>
        <location evidence="2 18">Nucleus</location>
    </subcellularLocation>
</comment>
<dbReference type="PROSITE" id="PS00518">
    <property type="entry name" value="ZF_RING_1"/>
    <property type="match status" value="1"/>
</dbReference>
<evidence type="ECO:0000256" key="11">
    <source>
        <dbReference type="ARBA" id="ARBA00022786"/>
    </source>
</evidence>
<dbReference type="InterPro" id="IPR004580">
    <property type="entry name" value="Rad18_fungi"/>
</dbReference>
<keyword evidence="8 18" id="KW-0479">Metal-binding</keyword>
<dbReference type="PROSITE" id="PS51908">
    <property type="entry name" value="ZF_UBZ4"/>
    <property type="match status" value="1"/>
</dbReference>
<evidence type="ECO:0000256" key="9">
    <source>
        <dbReference type="ARBA" id="ARBA00022763"/>
    </source>
</evidence>
<dbReference type="Proteomes" id="UP000190831">
    <property type="component" value="Chromosome C"/>
</dbReference>
<dbReference type="EC" id="2.3.2.27" evidence="5 18"/>
<dbReference type="SMART" id="SM00734">
    <property type="entry name" value="ZnF_Rad18"/>
    <property type="match status" value="1"/>
</dbReference>
<protein>
    <recommendedName>
        <fullName evidence="6 18">Postreplication repair E3 ubiquitin-protein ligase RAD18</fullName>
        <ecNumber evidence="5 18">2.3.2.27</ecNumber>
    </recommendedName>
    <alternativeName>
        <fullName evidence="18">RING-type E3 ubiquitin transferase RAD18</fullName>
    </alternativeName>
</protein>
<dbReference type="GO" id="GO:0097505">
    <property type="term" value="C:Rad6-Rad18 complex"/>
    <property type="evidence" value="ECO:0007669"/>
    <property type="project" value="TreeGrafter"/>
</dbReference>
<evidence type="ECO:0000259" key="20">
    <source>
        <dbReference type="PROSITE" id="PS50089"/>
    </source>
</evidence>
<dbReference type="GO" id="GO:0006281">
    <property type="term" value="P:DNA repair"/>
    <property type="evidence" value="ECO:0007669"/>
    <property type="project" value="UniProtKB-KW"/>
</dbReference>
<evidence type="ECO:0000256" key="19">
    <source>
        <dbReference type="SAM" id="MobiDB-lite"/>
    </source>
</evidence>
<evidence type="ECO:0000313" key="24">
    <source>
        <dbReference type="Proteomes" id="UP000190831"/>
    </source>
</evidence>
<feature type="region of interest" description="Disordered" evidence="19">
    <location>
        <begin position="392"/>
        <end position="442"/>
    </location>
</feature>
<dbReference type="GO" id="GO:0003697">
    <property type="term" value="F:single-stranded DNA binding"/>
    <property type="evidence" value="ECO:0007669"/>
    <property type="project" value="UniProtKB-UniRule"/>
</dbReference>
<evidence type="ECO:0000256" key="1">
    <source>
        <dbReference type="ARBA" id="ARBA00000900"/>
    </source>
</evidence>
<feature type="domain" description="UBZ4-type" evidence="22">
    <location>
        <begin position="193"/>
        <end position="221"/>
    </location>
</feature>
<comment type="pathway">
    <text evidence="3 18">Protein modification; protein ubiquitination.</text>
</comment>